<sequence>MIRQTVITCVNCTEETVSNDVIPAPFVNGTVGAAASFLQTNNLRFYLEYSSLGLIYEYGERDSTKKSSLFDFFFDDSLNYFGLSRTNRFQHFEVTFNNRVNGTQLRAKERNDAPRGGRSAEPRRRARCARPILLRRPAPFVNFDSIEISEPTLDDANFQTKTAPDE</sequence>
<reference evidence="2" key="1">
    <citation type="submission" date="2022-11" db="UniProtKB">
        <authorList>
            <consortium name="WormBaseParasite"/>
        </authorList>
    </citation>
    <scope>IDENTIFICATION</scope>
</reference>
<accession>A0A915ILV4</accession>
<evidence type="ECO:0000313" key="2">
    <source>
        <dbReference type="WBParaSite" id="nRc.2.0.1.t14795-RA"/>
    </source>
</evidence>
<dbReference type="Proteomes" id="UP000887565">
    <property type="component" value="Unplaced"/>
</dbReference>
<protein>
    <submittedName>
        <fullName evidence="2">Uncharacterized protein</fullName>
    </submittedName>
</protein>
<name>A0A915ILV4_ROMCU</name>
<organism evidence="1 2">
    <name type="scientific">Romanomermis culicivorax</name>
    <name type="common">Nematode worm</name>
    <dbReference type="NCBI Taxonomy" id="13658"/>
    <lineage>
        <taxon>Eukaryota</taxon>
        <taxon>Metazoa</taxon>
        <taxon>Ecdysozoa</taxon>
        <taxon>Nematoda</taxon>
        <taxon>Enoplea</taxon>
        <taxon>Dorylaimia</taxon>
        <taxon>Mermithida</taxon>
        <taxon>Mermithoidea</taxon>
        <taxon>Mermithidae</taxon>
        <taxon>Romanomermis</taxon>
    </lineage>
</organism>
<keyword evidence="1" id="KW-1185">Reference proteome</keyword>
<dbReference type="WBParaSite" id="nRc.2.0.1.t14795-RA">
    <property type="protein sequence ID" value="nRc.2.0.1.t14795-RA"/>
    <property type="gene ID" value="nRc.2.0.1.g14795"/>
</dbReference>
<dbReference type="AlphaFoldDB" id="A0A915ILV4"/>
<evidence type="ECO:0000313" key="1">
    <source>
        <dbReference type="Proteomes" id="UP000887565"/>
    </source>
</evidence>
<proteinExistence type="predicted"/>